<name>A0A072VED9_MEDTR</name>
<evidence type="ECO:0000256" key="1">
    <source>
        <dbReference type="SAM" id="Phobius"/>
    </source>
</evidence>
<dbReference type="Proteomes" id="UP000002051">
    <property type="component" value="Unassembled WGS sequence"/>
</dbReference>
<feature type="transmembrane region" description="Helical" evidence="1">
    <location>
        <begin position="71"/>
        <end position="90"/>
    </location>
</feature>
<reference evidence="3" key="3">
    <citation type="submission" date="2015-04" db="UniProtKB">
        <authorList>
            <consortium name="EnsemblPlants"/>
        </authorList>
    </citation>
    <scope>IDENTIFICATION</scope>
    <source>
        <strain evidence="3">cv. Jemalong A17</strain>
    </source>
</reference>
<dbReference type="AlphaFoldDB" id="A0A072VED9"/>
<protein>
    <submittedName>
        <fullName evidence="2">Transmembrane protein, putative</fullName>
    </submittedName>
</protein>
<proteinExistence type="predicted"/>
<keyword evidence="1 2" id="KW-0812">Transmembrane</keyword>
<sequence length="92" mass="10560">MRRESRKENGRNKSLFLENLLNETLLSSKNRSNVGINAPPPPPPPPPLPILILPLPLPLPLHLHLHLHLPLLIYFRLSNVVIYFVALFYFPL</sequence>
<dbReference type="EMBL" id="CM001217">
    <property type="protein sequence ID" value="KEH40349.1"/>
    <property type="molecule type" value="Genomic_DNA"/>
</dbReference>
<evidence type="ECO:0000313" key="3">
    <source>
        <dbReference type="EnsemblPlants" id="KEH40349"/>
    </source>
</evidence>
<dbReference type="HOGENOM" id="CLU_2416563_0_0_1"/>
<keyword evidence="1" id="KW-1133">Transmembrane helix</keyword>
<accession>A0A072VED9</accession>
<evidence type="ECO:0000313" key="2">
    <source>
        <dbReference type="EMBL" id="KEH40349.1"/>
    </source>
</evidence>
<dbReference type="EnsemblPlants" id="KEH40349">
    <property type="protein sequence ID" value="KEH40349"/>
    <property type="gene ID" value="MTR_1g027650"/>
</dbReference>
<gene>
    <name evidence="2" type="ordered locus">MTR_1g027650</name>
</gene>
<reference evidence="2 4" key="2">
    <citation type="journal article" date="2014" name="BMC Genomics">
        <title>An improved genome release (version Mt4.0) for the model legume Medicago truncatula.</title>
        <authorList>
            <person name="Tang H."/>
            <person name="Krishnakumar V."/>
            <person name="Bidwell S."/>
            <person name="Rosen B."/>
            <person name="Chan A."/>
            <person name="Zhou S."/>
            <person name="Gentzbittel L."/>
            <person name="Childs K.L."/>
            <person name="Yandell M."/>
            <person name="Gundlach H."/>
            <person name="Mayer K.F."/>
            <person name="Schwartz D.C."/>
            <person name="Town C.D."/>
        </authorList>
    </citation>
    <scope>GENOME REANNOTATION</scope>
    <source>
        <strain evidence="2">A17</strain>
        <strain evidence="3 4">cv. Jemalong A17</strain>
    </source>
</reference>
<keyword evidence="1" id="KW-0472">Membrane</keyword>
<organism evidence="2 4">
    <name type="scientific">Medicago truncatula</name>
    <name type="common">Barrel medic</name>
    <name type="synonym">Medicago tribuloides</name>
    <dbReference type="NCBI Taxonomy" id="3880"/>
    <lineage>
        <taxon>Eukaryota</taxon>
        <taxon>Viridiplantae</taxon>
        <taxon>Streptophyta</taxon>
        <taxon>Embryophyta</taxon>
        <taxon>Tracheophyta</taxon>
        <taxon>Spermatophyta</taxon>
        <taxon>Magnoliopsida</taxon>
        <taxon>eudicotyledons</taxon>
        <taxon>Gunneridae</taxon>
        <taxon>Pentapetalae</taxon>
        <taxon>rosids</taxon>
        <taxon>fabids</taxon>
        <taxon>Fabales</taxon>
        <taxon>Fabaceae</taxon>
        <taxon>Papilionoideae</taxon>
        <taxon>50 kb inversion clade</taxon>
        <taxon>NPAAA clade</taxon>
        <taxon>Hologalegina</taxon>
        <taxon>IRL clade</taxon>
        <taxon>Trifolieae</taxon>
        <taxon>Medicago</taxon>
    </lineage>
</organism>
<reference evidence="2 4" key="1">
    <citation type="journal article" date="2011" name="Nature">
        <title>The Medicago genome provides insight into the evolution of rhizobial symbioses.</title>
        <authorList>
            <person name="Young N.D."/>
            <person name="Debelle F."/>
            <person name="Oldroyd G.E."/>
            <person name="Geurts R."/>
            <person name="Cannon S.B."/>
            <person name="Udvardi M.K."/>
            <person name="Benedito V.A."/>
            <person name="Mayer K.F."/>
            <person name="Gouzy J."/>
            <person name="Schoof H."/>
            <person name="Van de Peer Y."/>
            <person name="Proost S."/>
            <person name="Cook D.R."/>
            <person name="Meyers B.C."/>
            <person name="Spannagl M."/>
            <person name="Cheung F."/>
            <person name="De Mita S."/>
            <person name="Krishnakumar V."/>
            <person name="Gundlach H."/>
            <person name="Zhou S."/>
            <person name="Mudge J."/>
            <person name="Bharti A.K."/>
            <person name="Murray J.D."/>
            <person name="Naoumkina M.A."/>
            <person name="Rosen B."/>
            <person name="Silverstein K.A."/>
            <person name="Tang H."/>
            <person name="Rombauts S."/>
            <person name="Zhao P.X."/>
            <person name="Zhou P."/>
            <person name="Barbe V."/>
            <person name="Bardou P."/>
            <person name="Bechner M."/>
            <person name="Bellec A."/>
            <person name="Berger A."/>
            <person name="Berges H."/>
            <person name="Bidwell S."/>
            <person name="Bisseling T."/>
            <person name="Choisne N."/>
            <person name="Couloux A."/>
            <person name="Denny R."/>
            <person name="Deshpande S."/>
            <person name="Dai X."/>
            <person name="Doyle J.J."/>
            <person name="Dudez A.M."/>
            <person name="Farmer A.D."/>
            <person name="Fouteau S."/>
            <person name="Franken C."/>
            <person name="Gibelin C."/>
            <person name="Gish J."/>
            <person name="Goldstein S."/>
            <person name="Gonzalez A.J."/>
            <person name="Green P.J."/>
            <person name="Hallab A."/>
            <person name="Hartog M."/>
            <person name="Hua A."/>
            <person name="Humphray S.J."/>
            <person name="Jeong D.H."/>
            <person name="Jing Y."/>
            <person name="Jocker A."/>
            <person name="Kenton S.M."/>
            <person name="Kim D.J."/>
            <person name="Klee K."/>
            <person name="Lai H."/>
            <person name="Lang C."/>
            <person name="Lin S."/>
            <person name="Macmil S.L."/>
            <person name="Magdelenat G."/>
            <person name="Matthews L."/>
            <person name="McCorrison J."/>
            <person name="Monaghan E.L."/>
            <person name="Mun J.H."/>
            <person name="Najar F.Z."/>
            <person name="Nicholson C."/>
            <person name="Noirot C."/>
            <person name="O'Bleness M."/>
            <person name="Paule C.R."/>
            <person name="Poulain J."/>
            <person name="Prion F."/>
            <person name="Qin B."/>
            <person name="Qu C."/>
            <person name="Retzel E.F."/>
            <person name="Riddle C."/>
            <person name="Sallet E."/>
            <person name="Samain S."/>
            <person name="Samson N."/>
            <person name="Sanders I."/>
            <person name="Saurat O."/>
            <person name="Scarpelli C."/>
            <person name="Schiex T."/>
            <person name="Segurens B."/>
            <person name="Severin A.J."/>
            <person name="Sherrier D.J."/>
            <person name="Shi R."/>
            <person name="Sims S."/>
            <person name="Singer S.R."/>
            <person name="Sinharoy S."/>
            <person name="Sterck L."/>
            <person name="Viollet A."/>
            <person name="Wang B.B."/>
            <person name="Wang K."/>
            <person name="Wang M."/>
            <person name="Wang X."/>
            <person name="Warfsmann J."/>
            <person name="Weissenbach J."/>
            <person name="White D.D."/>
            <person name="White J.D."/>
            <person name="Wiley G.B."/>
            <person name="Wincker P."/>
            <person name="Xing Y."/>
            <person name="Yang L."/>
            <person name="Yao Z."/>
            <person name="Ying F."/>
            <person name="Zhai J."/>
            <person name="Zhou L."/>
            <person name="Zuber A."/>
            <person name="Denarie J."/>
            <person name="Dixon R.A."/>
            <person name="May G.D."/>
            <person name="Schwartz D.C."/>
            <person name="Rogers J."/>
            <person name="Quetier F."/>
            <person name="Town C.D."/>
            <person name="Roe B.A."/>
        </authorList>
    </citation>
    <scope>NUCLEOTIDE SEQUENCE [LARGE SCALE GENOMIC DNA]</scope>
    <source>
        <strain evidence="2">A17</strain>
        <strain evidence="3 4">cv. Jemalong A17</strain>
    </source>
</reference>
<evidence type="ECO:0000313" key="4">
    <source>
        <dbReference type="Proteomes" id="UP000002051"/>
    </source>
</evidence>
<keyword evidence="4" id="KW-1185">Reference proteome</keyword>